<keyword evidence="1" id="KW-1133">Transmembrane helix</keyword>
<reference evidence="2" key="2">
    <citation type="submission" date="2021-01" db="UniProtKB">
        <authorList>
            <consortium name="EnsemblPlants"/>
        </authorList>
    </citation>
    <scope>IDENTIFICATION</scope>
</reference>
<dbReference type="Gene3D" id="3.60.10.10">
    <property type="entry name" value="Endonuclease/exonuclease/phosphatase"/>
    <property type="match status" value="1"/>
</dbReference>
<feature type="transmembrane region" description="Helical" evidence="1">
    <location>
        <begin position="6"/>
        <end position="29"/>
    </location>
</feature>
<dbReference type="InterPro" id="IPR036691">
    <property type="entry name" value="Endo/exonu/phosph_ase_sf"/>
</dbReference>
<protein>
    <recommendedName>
        <fullName evidence="4">DUF4283 domain-containing protein</fullName>
    </recommendedName>
</protein>
<dbReference type="EMBL" id="LRBV02000009">
    <property type="status" value="NOT_ANNOTATED_CDS"/>
    <property type="molecule type" value="Genomic_DNA"/>
</dbReference>
<reference evidence="2 3" key="1">
    <citation type="journal article" date="2016" name="G3 (Bethesda)">
        <title>First Draft Assembly and Annotation of the Genome of a California Endemic Oak Quercus lobata Nee (Fagaceae).</title>
        <authorList>
            <person name="Sork V.L."/>
            <person name="Fitz-Gibbon S.T."/>
            <person name="Puiu D."/>
            <person name="Crepeau M."/>
            <person name="Gugger P.F."/>
            <person name="Sherman R."/>
            <person name="Stevens K."/>
            <person name="Langley C.H."/>
            <person name="Pellegrini M."/>
            <person name="Salzberg S.L."/>
        </authorList>
    </citation>
    <scope>NUCLEOTIDE SEQUENCE [LARGE SCALE GENOMIC DNA]</scope>
    <source>
        <strain evidence="2 3">cv. SW786</strain>
    </source>
</reference>
<dbReference type="PANTHER" id="PTHR33710">
    <property type="entry name" value="BNAC02G09200D PROTEIN"/>
    <property type="match status" value="1"/>
</dbReference>
<evidence type="ECO:0000256" key="1">
    <source>
        <dbReference type="SAM" id="Phobius"/>
    </source>
</evidence>
<keyword evidence="1" id="KW-0812">Transmembrane</keyword>
<dbReference type="InParanoid" id="A0A7N2MK61"/>
<dbReference type="EnsemblPlants" id="QL09p034062:mrna">
    <property type="protein sequence ID" value="QL09p034062:mrna"/>
    <property type="gene ID" value="QL09p034062"/>
</dbReference>
<keyword evidence="1" id="KW-0472">Membrane</keyword>
<evidence type="ECO:0008006" key="4">
    <source>
        <dbReference type="Google" id="ProtNLM"/>
    </source>
</evidence>
<dbReference type="AlphaFoldDB" id="A0A7N2MK61"/>
<sequence>MLACPFSKLLFALGLWGLGNTVILSLVFLMEEIMEGWGRLSLQGPKEDGFRLRSEMGFEEFILATKFFTKVLTSQPWSFDKHLVAIQRYERSSHTQDLCSERVLFWVQVYDIPIRFMNKVVAEGICSGIGERLRNICYWCGSLTHGDKDCDLWLDSEGTLSVEDHQYGAWMLAPLFSPAKKATVIVPGFYANRSLSQKQTPGGGDSRDCEDFPPGFEGQQLEKGSFAKQLKEINDELSRFDDMEGIDTNQEVLPFKESCSANILDFSNTHVFAPPNISANHGFSPTEKGSIEAVGILIGNKRFQHQFQDHCGIPKKTKLVSQGFYGVPETHLRFESWDLLRSLHRQFAVPWLYAGNFNELLKSHEKLGGCLRPYGQMERFREALDECGLLDLGFVSNKFTWSKNYPNGGIVWERLDRVVSTVEWFDCFPLEEKIWQQRSHDHWMVSGDRNSKYFHNRASQCFRRNKIFELQNLDGVLVSGDDNVAAVVVDYYSKLFTTTDPCNIEEVVQLTKWVVTDEMNSNLIGNFSKEEVESALKQMAPLKAPGLDDMPHIFFQHYWASIVDDMVEAVLSCLNSRKILLDGKISSSSSILASNAYVKDLINQETGFQKMCFMLYGVAPNFIQCEIRTSAWSIWYHRNKACLDDASLSLEKISGFARDYFQDFKKLVKVPPSICRSVQKKWCPPVSDLVKINFDGAMFGESDEAGLGVVV</sequence>
<dbReference type="Gramene" id="QL09p034062:mrna">
    <property type="protein sequence ID" value="QL09p034062:mrna"/>
    <property type="gene ID" value="QL09p034062"/>
</dbReference>
<keyword evidence="3" id="KW-1185">Reference proteome</keyword>
<dbReference type="PANTHER" id="PTHR33710:SF71">
    <property type="entry name" value="ENDONUCLEASE_EXONUCLEASE_PHOSPHATASE DOMAIN-CONTAINING PROTEIN"/>
    <property type="match status" value="1"/>
</dbReference>
<evidence type="ECO:0000313" key="3">
    <source>
        <dbReference type="Proteomes" id="UP000594261"/>
    </source>
</evidence>
<proteinExistence type="predicted"/>
<evidence type="ECO:0000313" key="2">
    <source>
        <dbReference type="EnsemblPlants" id="QL09p034062:mrna"/>
    </source>
</evidence>
<organism evidence="2 3">
    <name type="scientific">Quercus lobata</name>
    <name type="common">Valley oak</name>
    <dbReference type="NCBI Taxonomy" id="97700"/>
    <lineage>
        <taxon>Eukaryota</taxon>
        <taxon>Viridiplantae</taxon>
        <taxon>Streptophyta</taxon>
        <taxon>Embryophyta</taxon>
        <taxon>Tracheophyta</taxon>
        <taxon>Spermatophyta</taxon>
        <taxon>Magnoliopsida</taxon>
        <taxon>eudicotyledons</taxon>
        <taxon>Gunneridae</taxon>
        <taxon>Pentapetalae</taxon>
        <taxon>rosids</taxon>
        <taxon>fabids</taxon>
        <taxon>Fagales</taxon>
        <taxon>Fagaceae</taxon>
        <taxon>Quercus</taxon>
    </lineage>
</organism>
<dbReference type="SUPFAM" id="SSF56219">
    <property type="entry name" value="DNase I-like"/>
    <property type="match status" value="1"/>
</dbReference>
<dbReference type="Proteomes" id="UP000594261">
    <property type="component" value="Chromosome 9"/>
</dbReference>
<name>A0A7N2MK61_QUELO</name>
<accession>A0A7N2MK61</accession>